<name>F1Z047_9STRE</name>
<dbReference type="HOGENOM" id="CLU_3240313_0_0_9"/>
<reference evidence="1 2" key="1">
    <citation type="submission" date="2011-02" db="EMBL/GenBank/DDBJ databases">
        <authorList>
            <person name="Stanhope M.J."/>
            <person name="Durkin A.S."/>
            <person name="Hostetler J."/>
            <person name="Kim M."/>
            <person name="Radune D."/>
            <person name="Singh I."/>
            <person name="Town C.D."/>
        </authorList>
    </citation>
    <scope>NUCLEOTIDE SEQUENCE [LARGE SCALE GENOMIC DNA]</scope>
    <source>
        <strain evidence="1 2">NCFD 2020</strain>
    </source>
</reference>
<comment type="caution">
    <text evidence="1">The sequence shown here is derived from an EMBL/GenBank/DDBJ whole genome shotgun (WGS) entry which is preliminary data.</text>
</comment>
<dbReference type="Proteomes" id="UP000003732">
    <property type="component" value="Unassembled WGS sequence"/>
</dbReference>
<evidence type="ECO:0000313" key="1">
    <source>
        <dbReference type="EMBL" id="EGE53920.1"/>
    </source>
</evidence>
<dbReference type="EMBL" id="AEUT02000001">
    <property type="protein sequence ID" value="EGE53920.1"/>
    <property type="molecule type" value="Genomic_DNA"/>
</dbReference>
<sequence>MTDNRKMTSQSLRVLVSSFRYVTAQVIVEKAQKMGIGDIYKSS</sequence>
<proteinExistence type="predicted"/>
<evidence type="ECO:0000313" key="2">
    <source>
        <dbReference type="Proteomes" id="UP000003732"/>
    </source>
</evidence>
<organism evidence="1 2">
    <name type="scientific">Streptococcus parauberis NCFD 2020</name>
    <dbReference type="NCBI Taxonomy" id="873447"/>
    <lineage>
        <taxon>Bacteria</taxon>
        <taxon>Bacillati</taxon>
        <taxon>Bacillota</taxon>
        <taxon>Bacilli</taxon>
        <taxon>Lactobacillales</taxon>
        <taxon>Streptococcaceae</taxon>
        <taxon>Streptococcus</taxon>
    </lineage>
</organism>
<dbReference type="AlphaFoldDB" id="F1Z047"/>
<accession>F1Z047</accession>
<gene>
    <name evidence="1" type="ORF">SPB_0569</name>
</gene>
<protein>
    <submittedName>
        <fullName evidence="1">Uncharacterized protein</fullName>
    </submittedName>
</protein>